<evidence type="ECO:0000313" key="3">
    <source>
        <dbReference type="EMBL" id="KAF1028142.1"/>
    </source>
</evidence>
<comment type="caution">
    <text evidence="3">The sequence shown here is derived from an EMBL/GenBank/DDBJ whole genome shotgun (WGS) entry which is preliminary data.</text>
</comment>
<evidence type="ECO:0000256" key="1">
    <source>
        <dbReference type="SAM" id="SignalP"/>
    </source>
</evidence>
<sequence length="188" mass="20750">MKKIALYGLITLAGLSSVAVLARQNFVINITDSLPPGLYSLSSNKTLMRDNLIVFCPNISDQTVQYLGVGDPATRFLRRCEQKVVSFTKPIGAVEGDTVKVTDKSIFINGQHAVDFLPNKKLPHVAPGTYTVKPGTVWVISKYNSLSFDSRYFGAISVDQIIGNAKPLWVSHKKEFCYAVSNDYKCIN</sequence>
<keyword evidence="1" id="KW-0732">Signal</keyword>
<dbReference type="Pfam" id="PF10502">
    <property type="entry name" value="Peptidase_S26"/>
    <property type="match status" value="1"/>
</dbReference>
<dbReference type="SUPFAM" id="SSF51306">
    <property type="entry name" value="LexA/Signal peptidase"/>
    <property type="match status" value="1"/>
</dbReference>
<dbReference type="InterPro" id="IPR019533">
    <property type="entry name" value="Peptidase_S26"/>
</dbReference>
<dbReference type="AlphaFoldDB" id="A0A833PL85"/>
<dbReference type="InterPro" id="IPR036286">
    <property type="entry name" value="LexA/Signal_pep-like_sf"/>
</dbReference>
<feature type="chain" id="PRO_5032669675" description="Peptidase S26 domain-containing protein" evidence="1">
    <location>
        <begin position="23"/>
        <end position="188"/>
    </location>
</feature>
<feature type="domain" description="Peptidase S26" evidence="2">
    <location>
        <begin position="15"/>
        <end position="169"/>
    </location>
</feature>
<dbReference type="EMBL" id="WNDP01000003">
    <property type="protein sequence ID" value="KAF1028142.1"/>
    <property type="molecule type" value="Genomic_DNA"/>
</dbReference>
<accession>A0A833PL85</accession>
<evidence type="ECO:0000259" key="2">
    <source>
        <dbReference type="Pfam" id="PF10502"/>
    </source>
</evidence>
<proteinExistence type="predicted"/>
<evidence type="ECO:0000313" key="4">
    <source>
        <dbReference type="Proteomes" id="UP000490535"/>
    </source>
</evidence>
<reference evidence="4" key="1">
    <citation type="journal article" date="2020" name="MBio">
        <title>Horizontal gene transfer to a defensive symbiont with a reduced genome amongst a multipartite beetle microbiome.</title>
        <authorList>
            <person name="Waterworth S.C."/>
            <person name="Florez L.V."/>
            <person name="Rees E.R."/>
            <person name="Hertweck C."/>
            <person name="Kaltenpoth M."/>
            <person name="Kwan J.C."/>
        </authorList>
    </citation>
    <scope>NUCLEOTIDE SEQUENCE [LARGE SCALE GENOMIC DNA]</scope>
</reference>
<dbReference type="Gene3D" id="2.10.109.10">
    <property type="entry name" value="Umud Fragment, subunit A"/>
    <property type="match status" value="1"/>
</dbReference>
<protein>
    <recommendedName>
        <fullName evidence="2">Peptidase S26 domain-containing protein</fullName>
    </recommendedName>
</protein>
<dbReference type="GO" id="GO:0006465">
    <property type="term" value="P:signal peptide processing"/>
    <property type="evidence" value="ECO:0007669"/>
    <property type="project" value="InterPro"/>
</dbReference>
<organism evidence="3 4">
    <name type="scientific">Acinetobacter bereziniae</name>
    <name type="common">Acinetobacter genomosp. 10</name>
    <dbReference type="NCBI Taxonomy" id="106648"/>
    <lineage>
        <taxon>Bacteria</taxon>
        <taxon>Pseudomonadati</taxon>
        <taxon>Pseudomonadota</taxon>
        <taxon>Gammaproteobacteria</taxon>
        <taxon>Moraxellales</taxon>
        <taxon>Moraxellaceae</taxon>
        <taxon>Acinetobacter</taxon>
    </lineage>
</organism>
<feature type="signal peptide" evidence="1">
    <location>
        <begin position="1"/>
        <end position="22"/>
    </location>
</feature>
<gene>
    <name evidence="3" type="ORF">GAK29_00238</name>
</gene>
<dbReference type="Proteomes" id="UP000490535">
    <property type="component" value="Unassembled WGS sequence"/>
</dbReference>
<dbReference type="GO" id="GO:0004252">
    <property type="term" value="F:serine-type endopeptidase activity"/>
    <property type="evidence" value="ECO:0007669"/>
    <property type="project" value="InterPro"/>
</dbReference>
<name>A0A833PL85_ACIBZ</name>